<dbReference type="Pfam" id="PF00805">
    <property type="entry name" value="Pentapeptide"/>
    <property type="match status" value="2"/>
</dbReference>
<keyword evidence="1 3" id="KW-0853">WD repeat</keyword>
<evidence type="ECO:0000256" key="1">
    <source>
        <dbReference type="ARBA" id="ARBA00022574"/>
    </source>
</evidence>
<protein>
    <submittedName>
        <fullName evidence="7">Uncharacterized protein</fullName>
    </submittedName>
</protein>
<dbReference type="InterPro" id="IPR027417">
    <property type="entry name" value="P-loop_NTPase"/>
</dbReference>
<dbReference type="eggNOG" id="COG2319">
    <property type="taxonomic scope" value="Bacteria"/>
</dbReference>
<evidence type="ECO:0000256" key="3">
    <source>
        <dbReference type="PROSITE-ProRule" id="PRU00221"/>
    </source>
</evidence>
<feature type="repeat" description="WD" evidence="3">
    <location>
        <begin position="1390"/>
        <end position="1431"/>
    </location>
</feature>
<dbReference type="PRINTS" id="PR00320">
    <property type="entry name" value="GPROTEINBRPT"/>
</dbReference>
<dbReference type="Gene3D" id="2.130.10.10">
    <property type="entry name" value="YVTN repeat-like/Quinoprotein amine dehydrogenase"/>
    <property type="match status" value="5"/>
</dbReference>
<dbReference type="PANTHER" id="PTHR19846:SF0">
    <property type="entry name" value="PRE-MRNA PROCESSING FACTOR 4"/>
    <property type="match status" value="1"/>
</dbReference>
<evidence type="ECO:0000259" key="6">
    <source>
        <dbReference type="Pfam" id="PF22737"/>
    </source>
</evidence>
<feature type="domain" description="NACHT N-terminal Helical" evidence="6">
    <location>
        <begin position="5"/>
        <end position="117"/>
    </location>
</feature>
<name>Q0REB4_FRAAA</name>
<dbReference type="GO" id="GO:0017070">
    <property type="term" value="F:U6 snRNA binding"/>
    <property type="evidence" value="ECO:0007669"/>
    <property type="project" value="TreeGrafter"/>
</dbReference>
<keyword evidence="2" id="KW-0677">Repeat</keyword>
<reference evidence="7 8" key="1">
    <citation type="journal article" date="2007" name="Genome Res.">
        <title>Genome characteristics of facultatively symbiotic Frankia sp. strains reflect host range and host plant biogeography.</title>
        <authorList>
            <person name="Normand P."/>
            <person name="Lapierre P."/>
            <person name="Tisa L.S."/>
            <person name="Gogarten J.P."/>
            <person name="Alloisio N."/>
            <person name="Bagnarol E."/>
            <person name="Bassi C.A."/>
            <person name="Berry A.M."/>
            <person name="Bickhart D.M."/>
            <person name="Choisne N."/>
            <person name="Couloux A."/>
            <person name="Cournoyer B."/>
            <person name="Cruveiller S."/>
            <person name="Daubin V."/>
            <person name="Demange N."/>
            <person name="Francino M.P."/>
            <person name="Goltsman E."/>
            <person name="Huang Y."/>
            <person name="Kopp O.R."/>
            <person name="Labarre L."/>
            <person name="Lapidus A."/>
            <person name="Lavire C."/>
            <person name="Marechal J."/>
            <person name="Martinez M."/>
            <person name="Mastronunzio J.E."/>
            <person name="Mullin B.C."/>
            <person name="Niemann J."/>
            <person name="Pujic P."/>
            <person name="Rawnsley T."/>
            <person name="Rouy Z."/>
            <person name="Schenowitz C."/>
            <person name="Sellstedt A."/>
            <person name="Tavares F."/>
            <person name="Tomkins J.P."/>
            <person name="Vallenet D."/>
            <person name="Valverde C."/>
            <person name="Wall L.G."/>
            <person name="Wang Y."/>
            <person name="Medigue C."/>
            <person name="Benson D.R."/>
        </authorList>
    </citation>
    <scope>NUCLEOTIDE SEQUENCE [LARGE SCALE GENOMIC DNA]</scope>
    <source>
        <strain evidence="8">DSM 45986 / CECT 9034 / ACN14a</strain>
    </source>
</reference>
<dbReference type="Pfam" id="PF22737">
    <property type="entry name" value="NNH6"/>
    <property type="match status" value="1"/>
</dbReference>
<keyword evidence="8" id="KW-1185">Reference proteome</keyword>
<dbReference type="Gene3D" id="3.40.50.300">
    <property type="entry name" value="P-loop containing nucleotide triphosphate hydrolases"/>
    <property type="match status" value="1"/>
</dbReference>
<feature type="region of interest" description="Disordered" evidence="4">
    <location>
        <begin position="271"/>
        <end position="296"/>
    </location>
</feature>
<dbReference type="InterPro" id="IPR019775">
    <property type="entry name" value="WD40_repeat_CS"/>
</dbReference>
<dbReference type="KEGG" id="fal:FRAAL5563"/>
<proteinExistence type="predicted"/>
<dbReference type="CDD" id="cd00200">
    <property type="entry name" value="WD40"/>
    <property type="match status" value="2"/>
</dbReference>
<dbReference type="EMBL" id="CT573213">
    <property type="protein sequence ID" value="CAJ64196.1"/>
    <property type="molecule type" value="Genomic_DNA"/>
</dbReference>
<dbReference type="Gene3D" id="2.160.20.80">
    <property type="entry name" value="E3 ubiquitin-protein ligase SopA"/>
    <property type="match status" value="1"/>
</dbReference>
<sequence>MRRLPRRAVLRHLDRLTDDLTPRQMSRLRGLADLIGDDDRIPMPQALDVATPGGGDVKAQDTFRKFRAALDDAAKSAKVDLRLVSDRRKAPPTDRFCWFEGADVTVEEIAERSEREADRRTVDELVPASVAEVLQPVVHVETAPQASEAIRGLERQFVELLIEQAAASYRITSPFDLRLGVDIVAERQRLREAAEVVVELDSAAARLHDLPGTTIRRPLRFALEGVPPIVPATEGAPLLTDRPFSECQDRTAKLRFVRVVLGLVDDRLRTGQIGPGPELPARARPEPAAADRADPHAWDGSAQVSLALTMMSRRPLDVKPVPPMAGETSLAERTPGAPAPRQLGEPTPAVDRLLAWALDESPSARYLCALLGDVGMGKTTTAKLFTEALLDRRRQDAAVPLPILFDLRDLPLTVARAGEGLPKIVQALLDAGSRGAGPSAEQVLDLVAAGDCVLIFDGLDEVLVHLEPHPGQVFTRTLWRAAEDTWQSRTAGRRGTRPSRLLLSCRTHYFRTIKDETNHFTGQHRDGPAGADYLALLMLPFSEEQIRAYLAANVPGGDADRLLELLDSVHNLREIAERPLTLRMVAEQLETVEQAKLEGRTVRAVDLYASFVEQWLDRDEGKHSLLPEHKQLLMEGLAARLWRSGRATWQVNEVEQWMLTFLAGRPDLEMHYAQRAPALWKEDLRTATFLVRRNDDTFGFAHTSLREYFLARHLARALELPAEQARAAWQLPVPSPETLDFLGQWLAGREETQRAGCTAALASLATHVPGGRADAAAVLAFAYCLAAGRGGHPSHPPARSVLTGADLTGWRIDGGDRRLDLHGVSLAEATLTNAVVSDADLTRADLSGADLTRAEIHDSALNGADLRRATLAGTVFRTCDLTGVHWAGARAYATQALLCHPADDTRGEGWLVAPTASTRPPGFRLSSFTGHSAALTGGAWSPDNTRILTTSGDGTARIWDATTGHHQLTLTGHSDWVTGGAWSPDNTRILTTSTDGTARIWDSTTGHHQLTLTGHTDWVTGGAWSPDNTRILTTSDDRTARIWDTTTGHHQLTLTGHTSLLTGGAWSPDNTRILTTSDDRTARIWDTTTGHHQLTLTGHTSLLTGGAWSPDNTRILTTSDDRTARIWDTTTGHHQLTLTGHTSLLTGGAWSPDNTRILTTSTDGTARIWDSTTGHHQLTLTGHTDWVTGGAWSPDNTRILTTSTDGTARIWDSTTGHHQLTLTGHTDWVTGGAWSPDNTRILTTSTDGTARTWDSTTGHHQLTLTGHTDALTGGAWSPDNTRILTTSDDGTARIWDTTTGHHQHTLPGHTDTATGGAWSPDNTRILTTSTDGTARIWDATTGHHQHTLTGHTDTATGGAWSPDNTRILTTSTDGTARIWDATTGHHQLTLTGHTDTATGGAWSPDNTRILTTSTDGTARIWDATTGHHQHTLTGHTDTATGGAWSPDNTRILTTSRDGTARTWDATTGHHLHTLTGHSNWVTGGAWSPDNTRILTTSRDHTVRIWDATTGRAVGWRLEQLPDGELALWSADGDELRGASEGSWRWLGWLVPRGDQLVRLPAETWGPLPPLYRSAAPMP</sequence>
<feature type="repeat" description="WD" evidence="3">
    <location>
        <begin position="970"/>
        <end position="1011"/>
    </location>
</feature>
<feature type="repeat" description="WD" evidence="3">
    <location>
        <begin position="1096"/>
        <end position="1137"/>
    </location>
</feature>
<dbReference type="SUPFAM" id="SSF52540">
    <property type="entry name" value="P-loop containing nucleoside triphosphate hydrolases"/>
    <property type="match status" value="1"/>
</dbReference>
<dbReference type="SUPFAM" id="SSF82171">
    <property type="entry name" value="DPP6 N-terminal domain-like"/>
    <property type="match status" value="1"/>
</dbReference>
<accession>Q0REB4</accession>
<feature type="region of interest" description="Disordered" evidence="4">
    <location>
        <begin position="317"/>
        <end position="346"/>
    </location>
</feature>
<dbReference type="Pfam" id="PF00400">
    <property type="entry name" value="WD40"/>
    <property type="match status" value="14"/>
</dbReference>
<feature type="repeat" description="WD" evidence="3">
    <location>
        <begin position="1180"/>
        <end position="1221"/>
    </location>
</feature>
<dbReference type="SMART" id="SM00320">
    <property type="entry name" value="WD40"/>
    <property type="match status" value="14"/>
</dbReference>
<feature type="repeat" description="WD" evidence="3">
    <location>
        <begin position="1306"/>
        <end position="1347"/>
    </location>
</feature>
<feature type="repeat" description="WD" evidence="3">
    <location>
        <begin position="1432"/>
        <end position="1473"/>
    </location>
</feature>
<feature type="repeat" description="WD" evidence="3">
    <location>
        <begin position="1012"/>
        <end position="1053"/>
    </location>
</feature>
<dbReference type="OrthoDB" id="134501at2"/>
<feature type="compositionally biased region" description="Basic and acidic residues" evidence="4">
    <location>
        <begin position="281"/>
        <end position="296"/>
    </location>
</feature>
<dbReference type="eggNOG" id="COG5635">
    <property type="taxonomic scope" value="Bacteria"/>
</dbReference>
<feature type="repeat" description="WD" evidence="3">
    <location>
        <begin position="1264"/>
        <end position="1305"/>
    </location>
</feature>
<dbReference type="PANTHER" id="PTHR19846">
    <property type="entry name" value="WD40 REPEAT PROTEIN"/>
    <property type="match status" value="1"/>
</dbReference>
<dbReference type="GO" id="GO:0000398">
    <property type="term" value="P:mRNA splicing, via spliceosome"/>
    <property type="evidence" value="ECO:0007669"/>
    <property type="project" value="TreeGrafter"/>
</dbReference>
<dbReference type="Proteomes" id="UP000000657">
    <property type="component" value="Chromosome"/>
</dbReference>
<feature type="repeat" description="WD" evidence="3">
    <location>
        <begin position="1474"/>
        <end position="1515"/>
    </location>
</feature>
<dbReference type="InterPro" id="IPR001680">
    <property type="entry name" value="WD40_rpt"/>
</dbReference>
<dbReference type="SUPFAM" id="SSF141571">
    <property type="entry name" value="Pentapeptide repeat-like"/>
    <property type="match status" value="1"/>
</dbReference>
<evidence type="ECO:0000313" key="8">
    <source>
        <dbReference type="Proteomes" id="UP000000657"/>
    </source>
</evidence>
<dbReference type="InterPro" id="IPR001646">
    <property type="entry name" value="5peptide_repeat"/>
</dbReference>
<dbReference type="HOGENOM" id="CLU_003679_0_0_11"/>
<feature type="repeat" description="WD" evidence="3">
    <location>
        <begin position="928"/>
        <end position="969"/>
    </location>
</feature>
<feature type="repeat" description="WD" evidence="3">
    <location>
        <begin position="1138"/>
        <end position="1179"/>
    </location>
</feature>
<dbReference type="InterPro" id="IPR054737">
    <property type="entry name" value="NNH6"/>
</dbReference>
<feature type="repeat" description="WD" evidence="3">
    <location>
        <begin position="1222"/>
        <end position="1263"/>
    </location>
</feature>
<dbReference type="InterPro" id="IPR015943">
    <property type="entry name" value="WD40/YVTN_repeat-like_dom_sf"/>
</dbReference>
<dbReference type="STRING" id="326424.FRAAL5563"/>
<feature type="domain" description="NACHT" evidence="5">
    <location>
        <begin position="367"/>
        <end position="550"/>
    </location>
</feature>
<dbReference type="SUPFAM" id="SSF50998">
    <property type="entry name" value="Quinoprotein alcohol dehydrogenase-like"/>
    <property type="match status" value="1"/>
</dbReference>
<dbReference type="InterPro" id="IPR020472">
    <property type="entry name" value="WD40_PAC1"/>
</dbReference>
<dbReference type="InterPro" id="IPR011047">
    <property type="entry name" value="Quinoprotein_ADH-like_sf"/>
</dbReference>
<feature type="repeat" description="WD" evidence="3">
    <location>
        <begin position="1348"/>
        <end position="1389"/>
    </location>
</feature>
<dbReference type="PROSITE" id="PS00678">
    <property type="entry name" value="WD_REPEATS_1"/>
    <property type="match status" value="10"/>
</dbReference>
<dbReference type="PROSITE" id="PS50082">
    <property type="entry name" value="WD_REPEATS_2"/>
    <property type="match status" value="14"/>
</dbReference>
<feature type="region of interest" description="Disordered" evidence="4">
    <location>
        <begin position="1299"/>
        <end position="1319"/>
    </location>
</feature>
<feature type="repeat" description="WD" evidence="3">
    <location>
        <begin position="1054"/>
        <end position="1095"/>
    </location>
</feature>
<evidence type="ECO:0000256" key="2">
    <source>
        <dbReference type="ARBA" id="ARBA00022737"/>
    </source>
</evidence>
<dbReference type="Pfam" id="PF05729">
    <property type="entry name" value="NACHT"/>
    <property type="match status" value="1"/>
</dbReference>
<dbReference type="PROSITE" id="PS50294">
    <property type="entry name" value="WD_REPEATS_REGION"/>
    <property type="match status" value="14"/>
</dbReference>
<evidence type="ECO:0000313" key="7">
    <source>
        <dbReference type="EMBL" id="CAJ64196.1"/>
    </source>
</evidence>
<dbReference type="RefSeq" id="WP_011606647.1">
    <property type="nucleotide sequence ID" value="NC_008278.1"/>
</dbReference>
<gene>
    <name evidence="7" type="ordered locus">FRAAL5563</name>
</gene>
<organism evidence="7 8">
    <name type="scientific">Frankia alni (strain DSM 45986 / CECT 9034 / ACN14a)</name>
    <dbReference type="NCBI Taxonomy" id="326424"/>
    <lineage>
        <taxon>Bacteria</taxon>
        <taxon>Bacillati</taxon>
        <taxon>Actinomycetota</taxon>
        <taxon>Actinomycetes</taxon>
        <taxon>Frankiales</taxon>
        <taxon>Frankiaceae</taxon>
        <taxon>Frankia</taxon>
    </lineage>
</organism>
<dbReference type="GO" id="GO:0030621">
    <property type="term" value="F:U4 snRNA binding"/>
    <property type="evidence" value="ECO:0007669"/>
    <property type="project" value="TreeGrafter"/>
</dbReference>
<dbReference type="InterPro" id="IPR007111">
    <property type="entry name" value="NACHT_NTPase"/>
</dbReference>
<evidence type="ECO:0000259" key="5">
    <source>
        <dbReference type="Pfam" id="PF05729"/>
    </source>
</evidence>
<evidence type="ECO:0000256" key="4">
    <source>
        <dbReference type="SAM" id="MobiDB-lite"/>
    </source>
</evidence>